<accession>A0ABP3Y3T0</accession>
<dbReference type="Gene3D" id="3.40.50.150">
    <property type="entry name" value="Vaccinia Virus protein VP39"/>
    <property type="match status" value="1"/>
</dbReference>
<dbReference type="SMART" id="SM00981">
    <property type="entry name" value="THUMP"/>
    <property type="match status" value="1"/>
</dbReference>
<dbReference type="PROSITE" id="PS01261">
    <property type="entry name" value="UPF0020"/>
    <property type="match status" value="1"/>
</dbReference>
<dbReference type="PROSITE" id="PS00092">
    <property type="entry name" value="N6_MTASE"/>
    <property type="match status" value="1"/>
</dbReference>
<dbReference type="InterPro" id="IPR053943">
    <property type="entry name" value="RlmKL-like_Mtase_CS"/>
</dbReference>
<dbReference type="EMBL" id="BAAAFH010000022">
    <property type="protein sequence ID" value="GAA0876221.1"/>
    <property type="molecule type" value="Genomic_DNA"/>
</dbReference>
<evidence type="ECO:0000256" key="3">
    <source>
        <dbReference type="PROSITE-ProRule" id="PRU00529"/>
    </source>
</evidence>
<dbReference type="PANTHER" id="PTHR47313">
    <property type="entry name" value="RIBOSOMAL RNA LARGE SUBUNIT METHYLTRANSFERASE K/L"/>
    <property type="match status" value="1"/>
</dbReference>
<keyword evidence="2" id="KW-0808">Transferase</keyword>
<reference evidence="6" key="1">
    <citation type="journal article" date="2019" name="Int. J. Syst. Evol. Microbiol.">
        <title>The Global Catalogue of Microorganisms (GCM) 10K type strain sequencing project: providing services to taxonomists for standard genome sequencing and annotation.</title>
        <authorList>
            <consortium name="The Broad Institute Genomics Platform"/>
            <consortium name="The Broad Institute Genome Sequencing Center for Infectious Disease"/>
            <person name="Wu L."/>
            <person name="Ma J."/>
        </authorList>
    </citation>
    <scope>NUCLEOTIDE SEQUENCE [LARGE SCALE GENOMIC DNA]</scope>
    <source>
        <strain evidence="6">JCM 16083</strain>
    </source>
</reference>
<dbReference type="Proteomes" id="UP001501126">
    <property type="component" value="Unassembled WGS sequence"/>
</dbReference>
<sequence length="391" mass="44183">MVRKVMSEEKLKITIKTLYGFEKAVQQELQELGYHDPEILNRAVRITGAWRDVYYLNLYLRTGLVVLVELAAFSFKDKDDLYAQAKKINWVSLFDKGKTFAIKGAIFSDVFTNTQFPQLLIKDAIVDQFREQTGDRPNIDAKNPQVSIDVYISGKNCVLSLNTTGAPLYKRGYRTETGPAPLNEVAAAGLLYLSGWDRKSTFIDPMCGSGTLVIEAALLAAGIPANIERRHYAFKNLLNFDRELWEGIYEAAPKKPVKLDFSIIASDIDQIVVTKAKRNIRALPVSRCVQFVMGDFEDLKIPEGNGVLITNPPYGERMGEEIEALYARLGDWFKHELAGYECWVISSNEDALKSVALKPSRKMKIFNGSLECSFRNYSIYEGSKKKIQQEE</sequence>
<dbReference type="Pfam" id="PF02926">
    <property type="entry name" value="THUMP"/>
    <property type="match status" value="1"/>
</dbReference>
<dbReference type="PANTHER" id="PTHR47313:SF1">
    <property type="entry name" value="RIBOSOMAL RNA LARGE SUBUNIT METHYLTRANSFERASE K_L"/>
    <property type="match status" value="1"/>
</dbReference>
<dbReference type="SUPFAM" id="SSF53335">
    <property type="entry name" value="S-adenosyl-L-methionine-dependent methyltransferases"/>
    <property type="match status" value="1"/>
</dbReference>
<proteinExistence type="predicted"/>
<dbReference type="InterPro" id="IPR000241">
    <property type="entry name" value="RlmKL-like_Mtase"/>
</dbReference>
<dbReference type="InterPro" id="IPR004114">
    <property type="entry name" value="THUMP_dom"/>
</dbReference>
<keyword evidence="3" id="KW-0694">RNA-binding</keyword>
<dbReference type="Pfam" id="PF01170">
    <property type="entry name" value="UPF0020"/>
    <property type="match status" value="1"/>
</dbReference>
<comment type="caution">
    <text evidence="5">The sequence shown here is derived from an EMBL/GenBank/DDBJ whole genome shotgun (WGS) entry which is preliminary data.</text>
</comment>
<evidence type="ECO:0000313" key="6">
    <source>
        <dbReference type="Proteomes" id="UP001501126"/>
    </source>
</evidence>
<dbReference type="InterPro" id="IPR054170">
    <property type="entry name" value="RlmL_1st"/>
</dbReference>
<keyword evidence="1" id="KW-0489">Methyltransferase</keyword>
<evidence type="ECO:0000259" key="4">
    <source>
        <dbReference type="PROSITE" id="PS51165"/>
    </source>
</evidence>
<gene>
    <name evidence="5" type="ORF">GCM10009118_26310</name>
</gene>
<dbReference type="InterPro" id="IPR029063">
    <property type="entry name" value="SAM-dependent_MTases_sf"/>
</dbReference>
<feature type="domain" description="THUMP" evidence="4">
    <location>
        <begin position="52"/>
        <end position="163"/>
    </location>
</feature>
<name>A0ABP3Y3T0_9FLAO</name>
<dbReference type="Gene3D" id="3.30.2130.30">
    <property type="match status" value="1"/>
</dbReference>
<protein>
    <submittedName>
        <fullName evidence="5">THUMP domain-containing protein</fullName>
    </submittedName>
</protein>
<keyword evidence="6" id="KW-1185">Reference proteome</keyword>
<evidence type="ECO:0000256" key="1">
    <source>
        <dbReference type="ARBA" id="ARBA00022603"/>
    </source>
</evidence>
<dbReference type="InterPro" id="IPR002052">
    <property type="entry name" value="DNA_methylase_N6_adenine_CS"/>
</dbReference>
<evidence type="ECO:0000256" key="2">
    <source>
        <dbReference type="ARBA" id="ARBA00022679"/>
    </source>
</evidence>
<evidence type="ECO:0000313" key="5">
    <source>
        <dbReference type="EMBL" id="GAA0876221.1"/>
    </source>
</evidence>
<dbReference type="CDD" id="cd11715">
    <property type="entry name" value="THUMP_AdoMetMT"/>
    <property type="match status" value="1"/>
</dbReference>
<dbReference type="PROSITE" id="PS51165">
    <property type="entry name" value="THUMP"/>
    <property type="match status" value="1"/>
</dbReference>
<dbReference type="Pfam" id="PF22020">
    <property type="entry name" value="RlmL_1st"/>
    <property type="match status" value="1"/>
</dbReference>
<organism evidence="5 6">
    <name type="scientific">Wandonia haliotis</name>
    <dbReference type="NCBI Taxonomy" id="574963"/>
    <lineage>
        <taxon>Bacteria</taxon>
        <taxon>Pseudomonadati</taxon>
        <taxon>Bacteroidota</taxon>
        <taxon>Flavobacteriia</taxon>
        <taxon>Flavobacteriales</taxon>
        <taxon>Crocinitomicaceae</taxon>
        <taxon>Wandonia</taxon>
    </lineage>
</organism>